<dbReference type="AlphaFoldDB" id="A0A2P5FNQ9"/>
<feature type="compositionally biased region" description="Basic residues" evidence="1">
    <location>
        <begin position="72"/>
        <end position="92"/>
    </location>
</feature>
<comment type="caution">
    <text evidence="2">The sequence shown here is derived from an EMBL/GenBank/DDBJ whole genome shotgun (WGS) entry which is preliminary data.</text>
</comment>
<reference evidence="3" key="1">
    <citation type="submission" date="2016-06" db="EMBL/GenBank/DDBJ databases">
        <title>Parallel loss of symbiosis genes in relatives of nitrogen-fixing non-legume Parasponia.</title>
        <authorList>
            <person name="Van Velzen R."/>
            <person name="Holmer R."/>
            <person name="Bu F."/>
            <person name="Rutten L."/>
            <person name="Van Zeijl A."/>
            <person name="Liu W."/>
            <person name="Santuari L."/>
            <person name="Cao Q."/>
            <person name="Sharma T."/>
            <person name="Shen D."/>
            <person name="Roswanjaya Y."/>
            <person name="Wardhani T."/>
            <person name="Kalhor M.S."/>
            <person name="Jansen J."/>
            <person name="Van den Hoogen J."/>
            <person name="Gungor B."/>
            <person name="Hartog M."/>
            <person name="Hontelez J."/>
            <person name="Verver J."/>
            <person name="Yang W.-C."/>
            <person name="Schijlen E."/>
            <person name="Repin R."/>
            <person name="Schilthuizen M."/>
            <person name="Schranz E."/>
            <person name="Heidstra R."/>
            <person name="Miyata K."/>
            <person name="Fedorova E."/>
            <person name="Kohlen W."/>
            <person name="Bisseling T."/>
            <person name="Smit S."/>
            <person name="Geurts R."/>
        </authorList>
    </citation>
    <scope>NUCLEOTIDE SEQUENCE [LARGE SCALE GENOMIC DNA]</scope>
    <source>
        <strain evidence="3">cv. RG33-2</strain>
    </source>
</reference>
<dbReference type="InParanoid" id="A0A2P5FNQ9"/>
<keyword evidence="3" id="KW-1185">Reference proteome</keyword>
<evidence type="ECO:0000256" key="1">
    <source>
        <dbReference type="SAM" id="MobiDB-lite"/>
    </source>
</evidence>
<accession>A0A2P5FNQ9</accession>
<feature type="region of interest" description="Disordered" evidence="1">
    <location>
        <begin position="63"/>
        <end position="137"/>
    </location>
</feature>
<evidence type="ECO:0000313" key="2">
    <source>
        <dbReference type="EMBL" id="PON99457.1"/>
    </source>
</evidence>
<protein>
    <submittedName>
        <fullName evidence="2">Uncharacterized protein</fullName>
    </submittedName>
</protein>
<dbReference type="OrthoDB" id="10389772at2759"/>
<sequence length="137" mass="15968">MTPQKPPIVVGSLRRIGQSRVRGVDLHELIGRRMLPIDRRHVRVANPSQPPVRRLDLLTRGYRRDPEDLVQRRRHDSPRVQVRRRRRRRLVIRRCVGGRGGGACGNEPDRRRRRGRSRRKRRSGENCGGGSREHGTD</sequence>
<feature type="compositionally biased region" description="Basic residues" evidence="1">
    <location>
        <begin position="111"/>
        <end position="122"/>
    </location>
</feature>
<dbReference type="EMBL" id="JXTC01000018">
    <property type="protein sequence ID" value="PON99457.1"/>
    <property type="molecule type" value="Genomic_DNA"/>
</dbReference>
<organism evidence="2 3">
    <name type="scientific">Trema orientale</name>
    <name type="common">Charcoal tree</name>
    <name type="synonym">Celtis orientalis</name>
    <dbReference type="NCBI Taxonomy" id="63057"/>
    <lineage>
        <taxon>Eukaryota</taxon>
        <taxon>Viridiplantae</taxon>
        <taxon>Streptophyta</taxon>
        <taxon>Embryophyta</taxon>
        <taxon>Tracheophyta</taxon>
        <taxon>Spermatophyta</taxon>
        <taxon>Magnoliopsida</taxon>
        <taxon>eudicotyledons</taxon>
        <taxon>Gunneridae</taxon>
        <taxon>Pentapetalae</taxon>
        <taxon>rosids</taxon>
        <taxon>fabids</taxon>
        <taxon>Rosales</taxon>
        <taxon>Cannabaceae</taxon>
        <taxon>Trema</taxon>
    </lineage>
</organism>
<evidence type="ECO:0000313" key="3">
    <source>
        <dbReference type="Proteomes" id="UP000237000"/>
    </source>
</evidence>
<name>A0A2P5FNQ9_TREOI</name>
<dbReference type="Proteomes" id="UP000237000">
    <property type="component" value="Unassembled WGS sequence"/>
</dbReference>
<proteinExistence type="predicted"/>
<gene>
    <name evidence="2" type="ORF">TorRG33x02_046240</name>
</gene>